<dbReference type="Proteomes" id="UP001205601">
    <property type="component" value="Unassembled WGS sequence"/>
</dbReference>
<dbReference type="RefSeq" id="WP_261493908.1">
    <property type="nucleotide sequence ID" value="NZ_JAOCQF010000001.1"/>
</dbReference>
<reference evidence="2" key="1">
    <citation type="submission" date="2023-07" db="EMBL/GenBank/DDBJ databases">
        <title>Defluviimonas sediminis sp. nov., isolated from mangrove sediment.</title>
        <authorList>
            <person name="Liu L."/>
            <person name="Li J."/>
            <person name="Huang Y."/>
            <person name="Pan J."/>
            <person name="Li M."/>
        </authorList>
    </citation>
    <scope>NUCLEOTIDE SEQUENCE [LARGE SCALE GENOMIC DNA]</scope>
    <source>
        <strain evidence="2">FT324</strain>
    </source>
</reference>
<name>A0ABT2NHT2_9RHOB</name>
<dbReference type="EMBL" id="JAOCQF010000001">
    <property type="protein sequence ID" value="MCT8328478.1"/>
    <property type="molecule type" value="Genomic_DNA"/>
</dbReference>
<keyword evidence="2" id="KW-1185">Reference proteome</keyword>
<gene>
    <name evidence="1" type="ORF">N5I32_03015</name>
</gene>
<sequence>MYEFKYFQAPKPVRRGKSAKAGRSTLSDLTSREMDLLADAGWEFIGLEMRPILMRGWFGRMRQREESFMVFRRPTDIRAHVPLLIGPRPGESVEAWREPEVKPRRVRVLNPGAGTNRPIMTRRPALPLLAS</sequence>
<accession>A0ABT2NHT2</accession>
<protein>
    <recommendedName>
        <fullName evidence="3">DUF4177 domain-containing protein</fullName>
    </recommendedName>
</protein>
<comment type="caution">
    <text evidence="1">The sequence shown here is derived from an EMBL/GenBank/DDBJ whole genome shotgun (WGS) entry which is preliminary data.</text>
</comment>
<proteinExistence type="predicted"/>
<organism evidence="1 2">
    <name type="scientific">Albidovulum sediminis</name>
    <dbReference type="NCBI Taxonomy" id="3066345"/>
    <lineage>
        <taxon>Bacteria</taxon>
        <taxon>Pseudomonadati</taxon>
        <taxon>Pseudomonadota</taxon>
        <taxon>Alphaproteobacteria</taxon>
        <taxon>Rhodobacterales</taxon>
        <taxon>Paracoccaceae</taxon>
        <taxon>Albidovulum</taxon>
    </lineage>
</organism>
<evidence type="ECO:0000313" key="2">
    <source>
        <dbReference type="Proteomes" id="UP001205601"/>
    </source>
</evidence>
<evidence type="ECO:0000313" key="1">
    <source>
        <dbReference type="EMBL" id="MCT8328478.1"/>
    </source>
</evidence>
<evidence type="ECO:0008006" key="3">
    <source>
        <dbReference type="Google" id="ProtNLM"/>
    </source>
</evidence>